<dbReference type="PANTHER" id="PTHR47755:SF1">
    <property type="entry name" value="CELL DIVISION PROTEIN FTSX"/>
    <property type="match status" value="1"/>
</dbReference>
<evidence type="ECO:0000259" key="13">
    <source>
        <dbReference type="Pfam" id="PF18075"/>
    </source>
</evidence>
<evidence type="ECO:0000256" key="10">
    <source>
        <dbReference type="PIRNR" id="PIRNR003097"/>
    </source>
</evidence>
<dbReference type="Gene3D" id="3.30.70.3040">
    <property type="match status" value="1"/>
</dbReference>
<feature type="transmembrane region" description="Helical" evidence="11">
    <location>
        <begin position="227"/>
        <end position="251"/>
    </location>
</feature>
<name>A0A1U7NE62_9FIRM</name>
<feature type="transmembrane region" description="Helical" evidence="11">
    <location>
        <begin position="271"/>
        <end position="292"/>
    </location>
</feature>
<dbReference type="Pfam" id="PF02687">
    <property type="entry name" value="FtsX"/>
    <property type="match status" value="1"/>
</dbReference>
<evidence type="ECO:0000256" key="1">
    <source>
        <dbReference type="ARBA" id="ARBA00004651"/>
    </source>
</evidence>
<keyword evidence="7 11" id="KW-1133">Transmembrane helix</keyword>
<keyword evidence="15" id="KW-1185">Reference proteome</keyword>
<proteinExistence type="inferred from homology"/>
<dbReference type="OrthoDB" id="9812531at2"/>
<gene>
    <name evidence="14" type="ORF">BO222_09640</name>
</gene>
<evidence type="ECO:0000256" key="5">
    <source>
        <dbReference type="ARBA" id="ARBA00022618"/>
    </source>
</evidence>
<dbReference type="PIRSF" id="PIRSF003097">
    <property type="entry name" value="FtsX"/>
    <property type="match status" value="1"/>
</dbReference>
<evidence type="ECO:0000313" key="14">
    <source>
        <dbReference type="EMBL" id="OLU37801.1"/>
    </source>
</evidence>
<dbReference type="InterPro" id="IPR004513">
    <property type="entry name" value="FtsX"/>
</dbReference>
<sequence>MREKLWLIIYAFKNALIGMKRHWVLCLSSVTTVFLTLSLAAVLIIAELHVNRFSENLASDLEIHVVLNDDVLEQETIDSIAAQINDVDNVRETVFSDKDHELEMMIEQKGEPFTAYRGEENPLSHAFFVKVEDETLLEPTRQEIALVPGVQSAYYGGSSVRELVEILQTIRWTAAIFTLLLLILSLYLIYNAIRSSIQSRATEIGVMRTVGATASFIRIPFEIEGTLIGLMGAILPWILMYYGYPVLYHTFGGHLIMPQLSFIPIDQMKQMMAWILFGSGALSGYLASLLAANRYIRKIR</sequence>
<keyword evidence="4 10" id="KW-1003">Cell membrane</keyword>
<dbReference type="Pfam" id="PF18075">
    <property type="entry name" value="FtsX_ECD"/>
    <property type="match status" value="1"/>
</dbReference>
<evidence type="ECO:0000256" key="4">
    <source>
        <dbReference type="ARBA" id="ARBA00022475"/>
    </source>
</evidence>
<dbReference type="InterPro" id="IPR003838">
    <property type="entry name" value="ABC3_permease_C"/>
</dbReference>
<dbReference type="RefSeq" id="WP_075820584.1">
    <property type="nucleotide sequence ID" value="NZ_CAJUTZ010000005.1"/>
</dbReference>
<dbReference type="AlphaFoldDB" id="A0A1U7NE62"/>
<dbReference type="GeneID" id="82203421"/>
<keyword evidence="8 10" id="KW-0472">Membrane</keyword>
<dbReference type="EMBL" id="MPJW01000189">
    <property type="protein sequence ID" value="OLU37801.1"/>
    <property type="molecule type" value="Genomic_DNA"/>
</dbReference>
<dbReference type="InterPro" id="IPR040690">
    <property type="entry name" value="FtsX_ECD"/>
</dbReference>
<protein>
    <recommendedName>
        <fullName evidence="3 10">Cell division protein FtsX</fullName>
    </recommendedName>
</protein>
<reference evidence="14 15" key="1">
    <citation type="submission" date="2016-11" db="EMBL/GenBank/DDBJ databases">
        <title>Description of two novel members of the family Erysipelotrichaceae: Ileibacterium lipovorans gen. nov., sp. nov. and Dubosiella newyorkensis, gen. nov., sp. nov.</title>
        <authorList>
            <person name="Cox L.M."/>
            <person name="Sohn J."/>
            <person name="Tyrrell K.L."/>
            <person name="Citron D.M."/>
            <person name="Lawson P.A."/>
            <person name="Patel N.B."/>
            <person name="Iizumi T."/>
            <person name="Perez-Perez G.I."/>
            <person name="Goldstein E.J."/>
            <person name="Blaser M.J."/>
        </authorList>
    </citation>
    <scope>NUCLEOTIDE SEQUENCE [LARGE SCALE GENOMIC DNA]</scope>
    <source>
        <strain evidence="14 15">NYU-BL-A3</strain>
    </source>
</reference>
<dbReference type="NCBIfam" id="NF038347">
    <property type="entry name" value="FtsX_Gpos"/>
    <property type="match status" value="1"/>
</dbReference>
<keyword evidence="6 11" id="KW-0812">Transmembrane</keyword>
<evidence type="ECO:0000256" key="3">
    <source>
        <dbReference type="ARBA" id="ARBA00021907"/>
    </source>
</evidence>
<comment type="function">
    <text evidence="10">Part of the ABC transporter FtsEX involved in asymmetric cellular division facilitating the initiation of sporulation.</text>
</comment>
<comment type="similarity">
    <text evidence="2 10">Belongs to the ABC-4 integral membrane protein family. FtsX subfamily.</text>
</comment>
<evidence type="ECO:0000313" key="15">
    <source>
        <dbReference type="Proteomes" id="UP000186341"/>
    </source>
</evidence>
<comment type="caution">
    <text evidence="14">The sequence shown here is derived from an EMBL/GenBank/DDBJ whole genome shotgun (WGS) entry which is preliminary data.</text>
</comment>
<accession>A0A1U7NE62</accession>
<evidence type="ECO:0000259" key="12">
    <source>
        <dbReference type="Pfam" id="PF02687"/>
    </source>
</evidence>
<evidence type="ECO:0000256" key="9">
    <source>
        <dbReference type="ARBA" id="ARBA00023306"/>
    </source>
</evidence>
<dbReference type="GO" id="GO:0005886">
    <property type="term" value="C:plasma membrane"/>
    <property type="evidence" value="ECO:0007669"/>
    <property type="project" value="UniProtKB-SubCell"/>
</dbReference>
<dbReference type="GO" id="GO:0051301">
    <property type="term" value="P:cell division"/>
    <property type="evidence" value="ECO:0007669"/>
    <property type="project" value="UniProtKB-KW"/>
</dbReference>
<dbReference type="InterPro" id="IPR058204">
    <property type="entry name" value="FtsX_firmicutes-type"/>
</dbReference>
<keyword evidence="5 10" id="KW-0132">Cell division</keyword>
<comment type="subcellular location">
    <subcellularLocation>
        <location evidence="1">Cell membrane</location>
        <topology evidence="1">Multi-pass membrane protein</topology>
    </subcellularLocation>
</comment>
<dbReference type="Proteomes" id="UP000186341">
    <property type="component" value="Unassembled WGS sequence"/>
</dbReference>
<evidence type="ECO:0000256" key="2">
    <source>
        <dbReference type="ARBA" id="ARBA00007379"/>
    </source>
</evidence>
<evidence type="ECO:0000256" key="6">
    <source>
        <dbReference type="ARBA" id="ARBA00022692"/>
    </source>
</evidence>
<dbReference type="PANTHER" id="PTHR47755">
    <property type="entry name" value="CELL DIVISION PROTEIN FTSX"/>
    <property type="match status" value="1"/>
</dbReference>
<feature type="transmembrane region" description="Helical" evidence="11">
    <location>
        <begin position="170"/>
        <end position="190"/>
    </location>
</feature>
<evidence type="ECO:0000256" key="8">
    <source>
        <dbReference type="ARBA" id="ARBA00023136"/>
    </source>
</evidence>
<feature type="domain" description="ABC3 transporter permease C-terminal" evidence="12">
    <location>
        <begin position="176"/>
        <end position="297"/>
    </location>
</feature>
<keyword evidence="9 10" id="KW-0131">Cell cycle</keyword>
<evidence type="ECO:0000256" key="11">
    <source>
        <dbReference type="SAM" id="Phobius"/>
    </source>
</evidence>
<evidence type="ECO:0000256" key="7">
    <source>
        <dbReference type="ARBA" id="ARBA00022989"/>
    </source>
</evidence>
<organism evidence="14 15">
    <name type="scientific">Ileibacterium valens</name>
    <dbReference type="NCBI Taxonomy" id="1862668"/>
    <lineage>
        <taxon>Bacteria</taxon>
        <taxon>Bacillati</taxon>
        <taxon>Bacillota</taxon>
        <taxon>Erysipelotrichia</taxon>
        <taxon>Erysipelotrichales</taxon>
        <taxon>Erysipelotrichaceae</taxon>
        <taxon>Ileibacterium</taxon>
    </lineage>
</organism>
<feature type="domain" description="FtsX extracellular" evidence="13">
    <location>
        <begin position="61"/>
        <end position="152"/>
    </location>
</feature>